<comment type="similarity">
    <text evidence="1 3">Belongs to the peptidase S8 family.</text>
</comment>
<evidence type="ECO:0000313" key="7">
    <source>
        <dbReference type="Proteomes" id="UP001280121"/>
    </source>
</evidence>
<evidence type="ECO:0000256" key="1">
    <source>
        <dbReference type="ARBA" id="ARBA00011073"/>
    </source>
</evidence>
<accession>A0AAD9UAK5</accession>
<dbReference type="AlphaFoldDB" id="A0AAD9UAK5"/>
<protein>
    <recommendedName>
        <fullName evidence="5">Peptidase S8/S53 domain-containing protein</fullName>
    </recommendedName>
</protein>
<dbReference type="InterPro" id="IPR000209">
    <property type="entry name" value="Peptidase_S8/S53_dom"/>
</dbReference>
<gene>
    <name evidence="6" type="ORF">Ddye_018157</name>
</gene>
<evidence type="ECO:0000256" key="4">
    <source>
        <dbReference type="SAM" id="Phobius"/>
    </source>
</evidence>
<sequence length="372" mass="39324">MNGVVSVFPSRILHLHTTRSWDFMGFNESTSRKRDINIIVGVINGGIWPESDSFSDEGFGPPPEKWKGACSGGKNFTCDNKIIGARYYNSSASVTSARDEDGHGSHTASTAAGNLVKDASFYGLAKGTARGGIPSARIAAYKVCDAEGCPDADILSAFDDAIADGVDLITISIGKSMASKLNEDAIAISAFHAMTKGILTVNSAGNGGRNPESVSSVAPWMFSVAACTTDRRIVDNIILGNGETVVVGIMCLNIYIFSYVCILMISLHEQGTSINIFSFGGKKLPLVLGKEVVKFPNCSTSAVAWCYPGCIDGRKAKGKIVICYLDTGYPEVHRAGAAGSIMNNDVFGKRYPVVSIPASVVTSEEYNAAAPT</sequence>
<dbReference type="InterPro" id="IPR045051">
    <property type="entry name" value="SBT"/>
</dbReference>
<organism evidence="6 7">
    <name type="scientific">Dipteronia dyeriana</name>
    <dbReference type="NCBI Taxonomy" id="168575"/>
    <lineage>
        <taxon>Eukaryota</taxon>
        <taxon>Viridiplantae</taxon>
        <taxon>Streptophyta</taxon>
        <taxon>Embryophyta</taxon>
        <taxon>Tracheophyta</taxon>
        <taxon>Spermatophyta</taxon>
        <taxon>Magnoliopsida</taxon>
        <taxon>eudicotyledons</taxon>
        <taxon>Gunneridae</taxon>
        <taxon>Pentapetalae</taxon>
        <taxon>rosids</taxon>
        <taxon>malvids</taxon>
        <taxon>Sapindales</taxon>
        <taxon>Sapindaceae</taxon>
        <taxon>Hippocastanoideae</taxon>
        <taxon>Acereae</taxon>
        <taxon>Dipteronia</taxon>
    </lineage>
</organism>
<dbReference type="CDD" id="cd02120">
    <property type="entry name" value="PA_subtilisin_like"/>
    <property type="match status" value="1"/>
</dbReference>
<keyword evidence="7" id="KW-1185">Reference proteome</keyword>
<feature type="domain" description="Peptidase S8/S53" evidence="5">
    <location>
        <begin position="37"/>
        <end position="229"/>
    </location>
</feature>
<dbReference type="GO" id="GO:0006508">
    <property type="term" value="P:proteolysis"/>
    <property type="evidence" value="ECO:0007669"/>
    <property type="project" value="InterPro"/>
</dbReference>
<evidence type="ECO:0000259" key="5">
    <source>
        <dbReference type="Pfam" id="PF00082"/>
    </source>
</evidence>
<dbReference type="Proteomes" id="UP001280121">
    <property type="component" value="Unassembled WGS sequence"/>
</dbReference>
<dbReference type="InterPro" id="IPR036852">
    <property type="entry name" value="Peptidase_S8/S53_dom_sf"/>
</dbReference>
<dbReference type="Gene3D" id="3.40.50.200">
    <property type="entry name" value="Peptidase S8/S53 domain"/>
    <property type="match status" value="1"/>
</dbReference>
<dbReference type="EMBL" id="JANJYI010000005">
    <property type="protein sequence ID" value="KAK2650668.1"/>
    <property type="molecule type" value="Genomic_DNA"/>
</dbReference>
<dbReference type="PROSITE" id="PS51892">
    <property type="entry name" value="SUBTILASE"/>
    <property type="match status" value="1"/>
</dbReference>
<keyword evidence="2" id="KW-0732">Signal</keyword>
<evidence type="ECO:0000256" key="3">
    <source>
        <dbReference type="PROSITE-ProRule" id="PRU01240"/>
    </source>
</evidence>
<dbReference type="Pfam" id="PF00082">
    <property type="entry name" value="Peptidase_S8"/>
    <property type="match status" value="1"/>
</dbReference>
<comment type="caution">
    <text evidence="6">The sequence shown here is derived from an EMBL/GenBank/DDBJ whole genome shotgun (WGS) entry which is preliminary data.</text>
</comment>
<keyword evidence="4" id="KW-1133">Transmembrane helix</keyword>
<keyword evidence="4" id="KW-0812">Transmembrane</keyword>
<keyword evidence="4" id="KW-0472">Membrane</keyword>
<dbReference type="PANTHER" id="PTHR10795">
    <property type="entry name" value="PROPROTEIN CONVERTASE SUBTILISIN/KEXIN"/>
    <property type="match status" value="1"/>
</dbReference>
<dbReference type="Gene3D" id="3.50.30.30">
    <property type="match status" value="1"/>
</dbReference>
<evidence type="ECO:0000313" key="6">
    <source>
        <dbReference type="EMBL" id="KAK2650668.1"/>
    </source>
</evidence>
<comment type="caution">
    <text evidence="3">Lacks conserved residue(s) required for the propagation of feature annotation.</text>
</comment>
<name>A0AAD9UAK5_9ROSI</name>
<reference evidence="6" key="1">
    <citation type="journal article" date="2023" name="Plant J.">
        <title>Genome sequences and population genomics provide insights into the demographic history, inbreeding, and mutation load of two 'living fossil' tree species of Dipteronia.</title>
        <authorList>
            <person name="Feng Y."/>
            <person name="Comes H.P."/>
            <person name="Chen J."/>
            <person name="Zhu S."/>
            <person name="Lu R."/>
            <person name="Zhang X."/>
            <person name="Li P."/>
            <person name="Qiu J."/>
            <person name="Olsen K.M."/>
            <person name="Qiu Y."/>
        </authorList>
    </citation>
    <scope>NUCLEOTIDE SEQUENCE</scope>
    <source>
        <strain evidence="6">KIB01</strain>
    </source>
</reference>
<evidence type="ECO:0000256" key="2">
    <source>
        <dbReference type="ARBA" id="ARBA00022729"/>
    </source>
</evidence>
<proteinExistence type="inferred from homology"/>
<feature type="transmembrane region" description="Helical" evidence="4">
    <location>
        <begin position="245"/>
        <end position="267"/>
    </location>
</feature>
<dbReference type="SUPFAM" id="SSF52743">
    <property type="entry name" value="Subtilisin-like"/>
    <property type="match status" value="1"/>
</dbReference>
<dbReference type="GO" id="GO:0004252">
    <property type="term" value="F:serine-type endopeptidase activity"/>
    <property type="evidence" value="ECO:0007669"/>
    <property type="project" value="InterPro"/>
</dbReference>